<dbReference type="Pfam" id="PF16879">
    <property type="entry name" value="Sin3a_C"/>
    <property type="match status" value="1"/>
</dbReference>
<name>A0A8H5AY00_9AGAR</name>
<dbReference type="EMBL" id="JAACJJ010000056">
    <property type="protein sequence ID" value="KAF5313145.1"/>
    <property type="molecule type" value="Genomic_DNA"/>
</dbReference>
<reference evidence="11 12" key="1">
    <citation type="journal article" date="2020" name="ISME J.">
        <title>Uncovering the hidden diversity of litter-decomposition mechanisms in mushroom-forming fungi.</title>
        <authorList>
            <person name="Floudas D."/>
            <person name="Bentzer J."/>
            <person name="Ahren D."/>
            <person name="Johansson T."/>
            <person name="Persson P."/>
            <person name="Tunlid A."/>
        </authorList>
    </citation>
    <scope>NUCLEOTIDE SEQUENCE [LARGE SCALE GENOMIC DNA]</scope>
    <source>
        <strain evidence="11 12">CBS 101986</strain>
    </source>
</reference>
<evidence type="ECO:0000256" key="2">
    <source>
        <dbReference type="ARBA" id="ARBA00022491"/>
    </source>
</evidence>
<feature type="compositionally biased region" description="Pro residues" evidence="8">
    <location>
        <begin position="1919"/>
        <end position="1928"/>
    </location>
</feature>
<keyword evidence="9" id="KW-1133">Transmembrane helix</keyword>
<feature type="region of interest" description="Disordered" evidence="8">
    <location>
        <begin position="1391"/>
        <end position="1425"/>
    </location>
</feature>
<feature type="compositionally biased region" description="Polar residues" evidence="8">
    <location>
        <begin position="1554"/>
        <end position="1563"/>
    </location>
</feature>
<feature type="compositionally biased region" description="Basic and acidic residues" evidence="8">
    <location>
        <begin position="892"/>
        <end position="905"/>
    </location>
</feature>
<dbReference type="Pfam" id="PF02671">
    <property type="entry name" value="PAH"/>
    <property type="match status" value="3"/>
</dbReference>
<dbReference type="SMART" id="SM00761">
    <property type="entry name" value="HDAC_interact"/>
    <property type="match status" value="1"/>
</dbReference>
<feature type="compositionally biased region" description="Low complexity" evidence="8">
    <location>
        <begin position="1692"/>
        <end position="1703"/>
    </location>
</feature>
<evidence type="ECO:0000313" key="12">
    <source>
        <dbReference type="Proteomes" id="UP000567179"/>
    </source>
</evidence>
<feature type="domain" description="Histone deacetylase interacting" evidence="10">
    <location>
        <begin position="533"/>
        <end position="634"/>
    </location>
</feature>
<comment type="caution">
    <text evidence="11">The sequence shown here is derived from an EMBL/GenBank/DDBJ whole genome shotgun (WGS) entry which is preliminary data.</text>
</comment>
<dbReference type="FunFam" id="1.20.1160.11:FF:000002">
    <property type="entry name" value="Paired amphipathic helix protein SIN3"/>
    <property type="match status" value="1"/>
</dbReference>
<keyword evidence="3" id="KW-0677">Repeat</keyword>
<dbReference type="SUPFAM" id="SSF47762">
    <property type="entry name" value="PAH2 domain"/>
    <property type="match status" value="3"/>
</dbReference>
<evidence type="ECO:0000256" key="5">
    <source>
        <dbReference type="ARBA" id="ARBA00023163"/>
    </source>
</evidence>
<gene>
    <name evidence="11" type="ORF">D9619_002643</name>
</gene>
<proteinExistence type="predicted"/>
<dbReference type="PROSITE" id="PS51477">
    <property type="entry name" value="PAH"/>
    <property type="match status" value="3"/>
</dbReference>
<dbReference type="OrthoDB" id="10265969at2759"/>
<keyword evidence="5" id="KW-0804">Transcription</keyword>
<keyword evidence="2" id="KW-0678">Repressor</keyword>
<feature type="region of interest" description="Disordered" evidence="8">
    <location>
        <begin position="836"/>
        <end position="944"/>
    </location>
</feature>
<keyword evidence="6 7" id="KW-0539">Nucleus</keyword>
<feature type="compositionally biased region" description="Polar residues" evidence="8">
    <location>
        <begin position="1404"/>
        <end position="1414"/>
    </location>
</feature>
<feature type="region of interest" description="Disordered" evidence="8">
    <location>
        <begin position="507"/>
        <end position="539"/>
    </location>
</feature>
<dbReference type="InterPro" id="IPR036600">
    <property type="entry name" value="PAH_sf"/>
</dbReference>
<dbReference type="Proteomes" id="UP000567179">
    <property type="component" value="Unassembled WGS sequence"/>
</dbReference>
<feature type="region of interest" description="Disordered" evidence="8">
    <location>
        <begin position="1768"/>
        <end position="1787"/>
    </location>
</feature>
<keyword evidence="9" id="KW-0812">Transmembrane</keyword>
<evidence type="ECO:0000256" key="6">
    <source>
        <dbReference type="ARBA" id="ARBA00023242"/>
    </source>
</evidence>
<keyword evidence="4" id="KW-0805">Transcription regulation</keyword>
<dbReference type="InterPro" id="IPR013194">
    <property type="entry name" value="HDAC_interact_dom"/>
</dbReference>
<evidence type="ECO:0000313" key="11">
    <source>
        <dbReference type="EMBL" id="KAF5313145.1"/>
    </source>
</evidence>
<feature type="region of interest" description="Disordered" evidence="8">
    <location>
        <begin position="1533"/>
        <end position="1575"/>
    </location>
</feature>
<feature type="compositionally biased region" description="Low complexity" evidence="8">
    <location>
        <begin position="186"/>
        <end position="200"/>
    </location>
</feature>
<dbReference type="InterPro" id="IPR039774">
    <property type="entry name" value="Sin3-like"/>
</dbReference>
<feature type="compositionally biased region" description="Polar residues" evidence="8">
    <location>
        <begin position="1533"/>
        <end position="1545"/>
    </location>
</feature>
<dbReference type="FunFam" id="1.20.1160.11:FF:000001">
    <property type="entry name" value="Paired amphipathic helix protein Sin3"/>
    <property type="match status" value="1"/>
</dbReference>
<evidence type="ECO:0000256" key="7">
    <source>
        <dbReference type="PROSITE-ProRule" id="PRU00810"/>
    </source>
</evidence>
<dbReference type="GO" id="GO:0003714">
    <property type="term" value="F:transcription corepressor activity"/>
    <property type="evidence" value="ECO:0007669"/>
    <property type="project" value="InterPro"/>
</dbReference>
<dbReference type="GO" id="GO:0010628">
    <property type="term" value="P:positive regulation of gene expression"/>
    <property type="evidence" value="ECO:0007669"/>
    <property type="project" value="UniProtKB-ARBA"/>
</dbReference>
<dbReference type="PANTHER" id="PTHR12346">
    <property type="entry name" value="SIN3B-RELATED"/>
    <property type="match status" value="1"/>
</dbReference>
<evidence type="ECO:0000256" key="3">
    <source>
        <dbReference type="ARBA" id="ARBA00022737"/>
    </source>
</evidence>
<feature type="compositionally biased region" description="Polar residues" evidence="8">
    <location>
        <begin position="1967"/>
        <end position="1986"/>
    </location>
</feature>
<feature type="region of interest" description="Disordered" evidence="8">
    <location>
        <begin position="186"/>
        <end position="207"/>
    </location>
</feature>
<dbReference type="InterPro" id="IPR031693">
    <property type="entry name" value="Sin3_C"/>
</dbReference>
<evidence type="ECO:0000259" key="10">
    <source>
        <dbReference type="SMART" id="SM00761"/>
    </source>
</evidence>
<feature type="compositionally biased region" description="Low complexity" evidence="8">
    <location>
        <begin position="1393"/>
        <end position="1403"/>
    </location>
</feature>
<keyword evidence="9" id="KW-0472">Membrane</keyword>
<dbReference type="InterPro" id="IPR003822">
    <property type="entry name" value="PAH"/>
</dbReference>
<dbReference type="GO" id="GO:0000122">
    <property type="term" value="P:negative regulation of transcription by RNA polymerase II"/>
    <property type="evidence" value="ECO:0007669"/>
    <property type="project" value="TreeGrafter"/>
</dbReference>
<evidence type="ECO:0000256" key="8">
    <source>
        <dbReference type="SAM" id="MobiDB-lite"/>
    </source>
</evidence>
<feature type="region of interest" description="Disordered" evidence="8">
    <location>
        <begin position="1855"/>
        <end position="1995"/>
    </location>
</feature>
<accession>A0A8H5AY00</accession>
<dbReference type="Pfam" id="PF08295">
    <property type="entry name" value="Sin3_corepress"/>
    <property type="match status" value="1"/>
</dbReference>
<feature type="compositionally biased region" description="Low complexity" evidence="8">
    <location>
        <begin position="906"/>
        <end position="921"/>
    </location>
</feature>
<dbReference type="Gene3D" id="1.20.1160.11">
    <property type="entry name" value="Paired amphipathic helix"/>
    <property type="match status" value="3"/>
</dbReference>
<feature type="compositionally biased region" description="Polar residues" evidence="8">
    <location>
        <begin position="1722"/>
        <end position="1737"/>
    </location>
</feature>
<feature type="compositionally biased region" description="Polar residues" evidence="8">
    <location>
        <begin position="1676"/>
        <end position="1685"/>
    </location>
</feature>
<dbReference type="GO" id="GO:0033698">
    <property type="term" value="C:Rpd3L complex"/>
    <property type="evidence" value="ECO:0007669"/>
    <property type="project" value="UniProtKB-ARBA"/>
</dbReference>
<evidence type="ECO:0000256" key="9">
    <source>
        <dbReference type="SAM" id="Phobius"/>
    </source>
</evidence>
<evidence type="ECO:0000256" key="4">
    <source>
        <dbReference type="ARBA" id="ARBA00023015"/>
    </source>
</evidence>
<organism evidence="11 12">
    <name type="scientific">Psilocybe cf. subviscida</name>
    <dbReference type="NCBI Taxonomy" id="2480587"/>
    <lineage>
        <taxon>Eukaryota</taxon>
        <taxon>Fungi</taxon>
        <taxon>Dikarya</taxon>
        <taxon>Basidiomycota</taxon>
        <taxon>Agaricomycotina</taxon>
        <taxon>Agaricomycetes</taxon>
        <taxon>Agaricomycetidae</taxon>
        <taxon>Agaricales</taxon>
        <taxon>Agaricineae</taxon>
        <taxon>Strophariaceae</taxon>
        <taxon>Psilocybe</taxon>
    </lineage>
</organism>
<dbReference type="FunFam" id="1.20.1160.11:FF:000003">
    <property type="entry name" value="Paired amphipathic helix SIN3-like protein"/>
    <property type="match status" value="1"/>
</dbReference>
<comment type="subcellular location">
    <subcellularLocation>
        <location evidence="1 7">Nucleus</location>
    </subcellularLocation>
</comment>
<protein>
    <recommendedName>
        <fullName evidence="10">Histone deacetylase interacting domain-containing protein</fullName>
    </recommendedName>
</protein>
<feature type="compositionally biased region" description="Low complexity" evidence="8">
    <location>
        <begin position="349"/>
        <end position="359"/>
    </location>
</feature>
<feature type="compositionally biased region" description="Low complexity" evidence="8">
    <location>
        <begin position="852"/>
        <end position="866"/>
    </location>
</feature>
<feature type="region of interest" description="Disordered" evidence="8">
    <location>
        <begin position="1676"/>
        <end position="1737"/>
    </location>
</feature>
<dbReference type="PANTHER" id="PTHR12346:SF0">
    <property type="entry name" value="SIN3A, ISOFORM G"/>
    <property type="match status" value="1"/>
</dbReference>
<keyword evidence="12" id="KW-1185">Reference proteome</keyword>
<evidence type="ECO:0000256" key="1">
    <source>
        <dbReference type="ARBA" id="ARBA00004123"/>
    </source>
</evidence>
<feature type="transmembrane region" description="Helical" evidence="9">
    <location>
        <begin position="1584"/>
        <end position="1607"/>
    </location>
</feature>
<feature type="region of interest" description="Disordered" evidence="8">
    <location>
        <begin position="333"/>
        <end position="440"/>
    </location>
</feature>
<feature type="compositionally biased region" description="Basic and acidic residues" evidence="8">
    <location>
        <begin position="1704"/>
        <end position="1719"/>
    </location>
</feature>
<sequence>MSNVPTTDANMWSYAAGEEGGALGSRLAGPSENRSILAANDPVNASHLPISLPTTILIPIDPALADPALLLHAVTSAGAVVDMHPNNATPRPEAQDAQDGARPLNVTDALSYLDAVKNQFADNPDIYNQFLDIMKDFKSQSIDTPGVIQRVSRLFHGNPYLIQGFNTFLPVGYRIDVSADPADPNTITVTTPLGTTTQNTKSTRDMSIYPPNAIAGPSSRAHTPLAYPQQYDPMFSPGLHNTQTNAAASFLNGLNTNKHPVEKQPAGEFNHAIAYLNKIKARFADDPNTYKQFLDILQTYQKEQRHSQDSQVYVQVQTLFKDAPDLLAEFKDFLPDAMPPPQAMGPGGMSMPPQGGYPMDQSPPSLPAKKAQAAKRSRKRPEKEPTPVPPPKPPASSSRPAKKIKQGHIHDMDLPYGYPGSPPPAHAYPNGPSTHPHHMPDYPANQLLFFDRAKKSLENREVYEEFLKLLSLFSKEIIDVQTLVERSKVFLGDADLMTEFKELMGYDDRDKLERGPPGSIRTGPPEQPTALPVDDGEGPSYRKLPPSEIALACSGRDELCRSVLNDEWVSHPTWASEESGFVSHKKTPFEEAVHKSEEERHEYHVQIEALTRTISVLEPVNNRIDEMTNEERASFRLKPDFGGSGPALYHRIIKKIYGRDMGVEVITALQECPSVAVPVVLNRLKQKDEEWRRAQREWSRTWKEVDSKNFYKSLDHQGTNFKQNDKKNITAKYFVGDVQAVKKVQVKQLERKGGYKKFVHGHPGHQLEYAFRNTTVLQDTLKMVFTFLERSHAQYSPLERRAVEKFLKAFVPLLLCTSNASDADLKGASSSNNIAANAGDSAGEDEPMQVEGSPRSGTASGRRSAGGIAGQHSTGSGGIPANDLRKKLLKTAQEKAGKKDKEKDVAASSRGSPRAASPASGNRSPKVPPSQQGQHPRAGMAAAAVDESLDAQDIWIKDAVPTETNKVIAEKDRPFFANTTFYTLLRLLELVYSRLLMCYEIGANYAAQKHAPLLANKVAADLGLDDPNGPASVLAQTMEHLGASSDDTTTNVVYFYLLTACEKLFDNELDQATFEEHMRWFFGTKASVAYTLFTLDKSVTALIKQVQTIISDNKCQELWSLLKSAQVSKNITSQDIIRYRREAERHVGQDDHLYRLQWARDTQCIRVSLCGPDEPSMQADGTAIGRWRDYVNTYVMTHPTEWMPEAKKNAAPVFLRRCARVADESTASMVEERLKIRISLPTYKLVYEAAGEDIVWHRWQKKDEEDMLERARARDEERRRSTVYFEWVPTSSKNGRFLFANVYTWENPGKSWIACDRRLPPGRLPSTSPRSPSLSLSPSRPQYLSTAARLIRSQQPHVFQCHQLAAPGESGARLSWHIQIPQPPCNIMAKPLSGASSEASSSSKYTTRCSQNSRETPRHRWTRSSRPLLSNVAPSSGVLSFLASIVSASPVHSNPIPLSFLCPSIDGEDDLDCSLAARASSSAGHSPAPAKSPSVLAARRIPDRFMQEADGVWRRVDSYTLYGSTMPSCASGSCTKPTGVPSSVDDQIKGPDTPTDTTASTKLTADDLPPGWNTPTKASSGRTALILAVSLVLAFIICSTIIGCLFWRKKVQKSSKDPERARKKKRRAKEEDGEALVVEKEMKVKQKIWARATARWKANVRHSARIRRRISRITQVNQSSVSLDNPRSYMESSLTQSRSSSRSSTDRVPVHQCPTDHPENPLQPNNSELSIQPTTTPALPPAYQHRGLMPPIVVSSDDISVQAYSGLTAPAGHDRSRRPSHSSIAEASGLNGQHSVGLLSAHVATDDKQFLARLANMASAPPSDESLVPSDLPGSVQASVPTWHDEDIDDFEVCLAPPESHHPSAESSISAPMFPPPPSKERLASAEAFDYSYTFDDLETPDLGPSEPSAPPFEEGSAPPAPSAPPLPEDGDTDPQASAPEWDLLPLNEIGEETPGGQDHDRIPTASAPSLTPNAPVTTSPPSSRDSIVLPVYRP</sequence>